<protein>
    <submittedName>
        <fullName evidence="2">Uncharacterized protein</fullName>
    </submittedName>
</protein>
<keyword evidence="1" id="KW-1133">Transmembrane helix</keyword>
<dbReference type="eggNOG" id="ENOG5032UQM">
    <property type="taxonomic scope" value="Bacteria"/>
</dbReference>
<evidence type="ECO:0000313" key="3">
    <source>
        <dbReference type="Proteomes" id="UP000000753"/>
    </source>
</evidence>
<sequence>MKQSKLSNHAKIWMLLGLFTVYVCLELSLNILLIDMYAQPIQAVFGEHRITAERLELFGRTLSGFGLALAVATFIPAKQFNLLIRDKSQKVTSNTTLTPKTARLINGIFRPLLLVIVWALIIPCLRIAVDGIVDTTSNDKKLGAVRAIVYKEAYLAETVAIEGFPQFDEIVSDPKRRDLMVALIPSLAYFSSGFNQLIESNLENMADQFLLNRQEEYFIKDAIPRIRQFDRTYKQELASYQKASKDYLEALKKENNYSLIERERVALQNKANDKINNHWKSYSQALLDADNYKKEVAEDSTNAIRKGYSSVKDDYFSSNCNSACRRQLKVDFAQYLTTLKYDTGESFGVYLTADDITVAKMLKSKYYLMAMFERGRINYIHRVYGIPEDMEYEEYNQSTQALKIALGQFKEQGVKVADNWSFNDERALHKAIEAKYKGRAKALWDEYRKSSRFAVAKPRIDRVGFARLPQVTQYAQKTLGSYYLAEFSPSISERKYKKLWLNKQDNISFIKMVTSTAATAAFSPGGSMFMLGKDAVKLAVIPPMSIAASLLAIFLLFIKLAVYLWPKNKGYLTLAMLAGILAFALPVGASITNKNAYHTMMGNFAKAFSTVDPFDKFFTVGFGYVLDIENGIFQTYRDLKVVRLVGKIIKYQPPHQADDSVNTPSEAIAVHDEHLLRSYDDFAYHWLSFLPKSLGLGEVIKPFDTNITVLKQDMNVGAYMGVRLENEKVAAVSMPNFMQNSDIGLLADQKFFYKPDVKGLVEEFSSNYDDPQYWLQLSQGNIGKQSLMQKLELNMAAYLNSNASTLALLNTLNNKGQNNLILLELERNKKYRCFVLGVVDAQMISDSINVNFFDYQELPKCKAVL</sequence>
<dbReference type="AlphaFoldDB" id="B8CKU4"/>
<proteinExistence type="predicted"/>
<feature type="transmembrane region" description="Helical" evidence="1">
    <location>
        <begin position="12"/>
        <end position="37"/>
    </location>
</feature>
<dbReference type="STRING" id="225849.swp_1485"/>
<dbReference type="KEGG" id="swp:swp_1485"/>
<dbReference type="HOGENOM" id="CLU_331176_0_0_6"/>
<reference evidence="2 3" key="1">
    <citation type="journal article" date="2008" name="PLoS ONE">
        <title>Environmental adaptation: genomic analysis of the piezotolerant and psychrotolerant deep-sea iron reducing bacterium Shewanella piezotolerans WP3.</title>
        <authorList>
            <person name="Wang F."/>
            <person name="Wang J."/>
            <person name="Jian H."/>
            <person name="Zhang B."/>
            <person name="Li S."/>
            <person name="Wang F."/>
            <person name="Zeng X."/>
            <person name="Gao L."/>
            <person name="Bartlett D.H."/>
            <person name="Yu J."/>
            <person name="Hu S."/>
            <person name="Xiao X."/>
        </authorList>
    </citation>
    <scope>NUCLEOTIDE SEQUENCE [LARGE SCALE GENOMIC DNA]</scope>
    <source>
        <strain evidence="3">WP3 / JCM 13877</strain>
    </source>
</reference>
<dbReference type="OrthoDB" id="6379285at2"/>
<keyword evidence="3" id="KW-1185">Reference proteome</keyword>
<evidence type="ECO:0000256" key="1">
    <source>
        <dbReference type="SAM" id="Phobius"/>
    </source>
</evidence>
<organism evidence="2 3">
    <name type="scientific">Shewanella piezotolerans (strain WP3 / JCM 13877)</name>
    <dbReference type="NCBI Taxonomy" id="225849"/>
    <lineage>
        <taxon>Bacteria</taxon>
        <taxon>Pseudomonadati</taxon>
        <taxon>Pseudomonadota</taxon>
        <taxon>Gammaproteobacteria</taxon>
        <taxon>Alteromonadales</taxon>
        <taxon>Shewanellaceae</taxon>
        <taxon>Shewanella</taxon>
    </lineage>
</organism>
<dbReference type="RefSeq" id="WP_020911648.1">
    <property type="nucleotide sequence ID" value="NC_011566.1"/>
</dbReference>
<keyword evidence="1" id="KW-0472">Membrane</keyword>
<evidence type="ECO:0000313" key="2">
    <source>
        <dbReference type="EMBL" id="ACJ28270.1"/>
    </source>
</evidence>
<gene>
    <name evidence="2" type="ordered locus">swp_1485</name>
</gene>
<feature type="transmembrane region" description="Helical" evidence="1">
    <location>
        <begin position="571"/>
        <end position="591"/>
    </location>
</feature>
<feature type="transmembrane region" description="Helical" evidence="1">
    <location>
        <begin position="57"/>
        <end position="77"/>
    </location>
</feature>
<feature type="transmembrane region" description="Helical" evidence="1">
    <location>
        <begin position="544"/>
        <end position="565"/>
    </location>
</feature>
<feature type="transmembrane region" description="Helical" evidence="1">
    <location>
        <begin position="108"/>
        <end position="129"/>
    </location>
</feature>
<accession>B8CKU4</accession>
<dbReference type="Proteomes" id="UP000000753">
    <property type="component" value="Chromosome"/>
</dbReference>
<dbReference type="EMBL" id="CP000472">
    <property type="protein sequence ID" value="ACJ28270.1"/>
    <property type="molecule type" value="Genomic_DNA"/>
</dbReference>
<keyword evidence="1" id="KW-0812">Transmembrane</keyword>
<name>B8CKU4_SHEPW</name>